<organism evidence="1 2">
    <name type="scientific">Pseudochelatococcus contaminans</name>
    <dbReference type="NCBI Taxonomy" id="1538103"/>
    <lineage>
        <taxon>Bacteria</taxon>
        <taxon>Pseudomonadati</taxon>
        <taxon>Pseudomonadota</taxon>
        <taxon>Alphaproteobacteria</taxon>
        <taxon>Hyphomicrobiales</taxon>
        <taxon>Chelatococcaceae</taxon>
        <taxon>Pseudochelatococcus</taxon>
    </lineage>
</organism>
<gene>
    <name evidence="1" type="ORF">FHS81_000571</name>
</gene>
<evidence type="ECO:0000313" key="1">
    <source>
        <dbReference type="EMBL" id="MBB3808517.1"/>
    </source>
</evidence>
<accession>A0A7W5Z2A9</accession>
<comment type="caution">
    <text evidence="1">The sequence shown here is derived from an EMBL/GenBank/DDBJ whole genome shotgun (WGS) entry which is preliminary data.</text>
</comment>
<dbReference type="AlphaFoldDB" id="A0A7W5Z2A9"/>
<name>A0A7W5Z2A9_9HYPH</name>
<keyword evidence="2" id="KW-1185">Reference proteome</keyword>
<reference evidence="1 2" key="1">
    <citation type="submission" date="2020-08" db="EMBL/GenBank/DDBJ databases">
        <title>Genomic Encyclopedia of Type Strains, Phase IV (KMG-IV): sequencing the most valuable type-strain genomes for metagenomic binning, comparative biology and taxonomic classification.</title>
        <authorList>
            <person name="Goeker M."/>
        </authorList>
    </citation>
    <scope>NUCLEOTIDE SEQUENCE [LARGE SCALE GENOMIC DNA]</scope>
    <source>
        <strain evidence="1 2">DSM 28760</strain>
    </source>
</reference>
<protein>
    <submittedName>
        <fullName evidence="1">Uncharacterized protein</fullName>
    </submittedName>
</protein>
<proteinExistence type="predicted"/>
<evidence type="ECO:0000313" key="2">
    <source>
        <dbReference type="Proteomes" id="UP000537592"/>
    </source>
</evidence>
<dbReference type="EMBL" id="JACICC010000001">
    <property type="protein sequence ID" value="MBB3808517.1"/>
    <property type="molecule type" value="Genomic_DNA"/>
</dbReference>
<dbReference type="Proteomes" id="UP000537592">
    <property type="component" value="Unassembled WGS sequence"/>
</dbReference>
<sequence length="188" mass="19737">MGLDFLFQLPGQGSPATPLPVSAGPVSLVHDACRRLGIRKPHRGRRRVACSSKGIATANCPPGRGVCLTSRTSAAGSATQSPTFIATTRPDIRGRNGSVSVSAIQKSTCSYPTNAATAPRRSYRTPTRRCGKATVRSSSTPRLISGTGPCAAGKRSHATARTRLMLPALSRANRLHNNRMHSLPVAVG</sequence>